<accession>A0A0A2TAY2</accession>
<organism evidence="9 10">
    <name type="scientific">Pontibacillus yanchengensis Y32</name>
    <dbReference type="NCBI Taxonomy" id="1385514"/>
    <lineage>
        <taxon>Bacteria</taxon>
        <taxon>Bacillati</taxon>
        <taxon>Bacillota</taxon>
        <taxon>Bacilli</taxon>
        <taxon>Bacillales</taxon>
        <taxon>Bacillaceae</taxon>
        <taxon>Pontibacillus</taxon>
    </lineage>
</organism>
<dbReference type="GO" id="GO:0045936">
    <property type="term" value="P:negative regulation of phosphate metabolic process"/>
    <property type="evidence" value="ECO:0007669"/>
    <property type="project" value="InterPro"/>
</dbReference>
<sequence length="219" mass="25014">MALRGQFHDELDRLKFRIKKLAVSSVDAFDQSITALYEHDVEKAKQIINDDSKIDKEELEINESAILLIAKQQPVATDLRRLIVAIKASSDLERMADHATNIAKSTIHLGENHDVEIHPKLKEMASVAKEMVEIATKAFEQENVSLARKLAEMDDQIDEMYGQVTKEMLEMTANNPQKIQHIMQMAFVGRYIERFADHITNIGENIFYIVKGETFDLND</sequence>
<dbReference type="FunFam" id="1.20.58.220:FF:000004">
    <property type="entry name" value="Phosphate-specific transport system accessory protein PhoU"/>
    <property type="match status" value="1"/>
</dbReference>
<dbReference type="GO" id="GO:0030643">
    <property type="term" value="P:intracellular phosphate ion homeostasis"/>
    <property type="evidence" value="ECO:0007669"/>
    <property type="project" value="InterPro"/>
</dbReference>
<dbReference type="InterPro" id="IPR038078">
    <property type="entry name" value="PhoU-like_sf"/>
</dbReference>
<keyword evidence="10" id="KW-1185">Reference proteome</keyword>
<keyword evidence="4 7" id="KW-0813">Transport</keyword>
<dbReference type="PANTHER" id="PTHR42930:SF3">
    <property type="entry name" value="PHOSPHATE-SPECIFIC TRANSPORT SYSTEM ACCESSORY PROTEIN PHOU"/>
    <property type="match status" value="1"/>
</dbReference>
<keyword evidence="5 7" id="KW-0963">Cytoplasm</keyword>
<dbReference type="STRING" id="1385514.N782_08695"/>
<dbReference type="OrthoDB" id="9814256at2"/>
<dbReference type="eggNOG" id="COG0704">
    <property type="taxonomic scope" value="Bacteria"/>
</dbReference>
<evidence type="ECO:0000256" key="7">
    <source>
        <dbReference type="PIRNR" id="PIRNR003107"/>
    </source>
</evidence>
<dbReference type="InterPro" id="IPR028366">
    <property type="entry name" value="PhoU"/>
</dbReference>
<evidence type="ECO:0000259" key="8">
    <source>
        <dbReference type="Pfam" id="PF01895"/>
    </source>
</evidence>
<keyword evidence="6 7" id="KW-0592">Phosphate transport</keyword>
<evidence type="ECO:0000256" key="3">
    <source>
        <dbReference type="ARBA" id="ARBA00011738"/>
    </source>
</evidence>
<evidence type="ECO:0000256" key="6">
    <source>
        <dbReference type="ARBA" id="ARBA00022592"/>
    </source>
</evidence>
<dbReference type="SUPFAM" id="SSF109755">
    <property type="entry name" value="PhoU-like"/>
    <property type="match status" value="1"/>
</dbReference>
<evidence type="ECO:0000256" key="2">
    <source>
        <dbReference type="ARBA" id="ARBA00008107"/>
    </source>
</evidence>
<dbReference type="GO" id="GO:0005737">
    <property type="term" value="C:cytoplasm"/>
    <property type="evidence" value="ECO:0007669"/>
    <property type="project" value="UniProtKB-SubCell"/>
</dbReference>
<evidence type="ECO:0000256" key="5">
    <source>
        <dbReference type="ARBA" id="ARBA00022490"/>
    </source>
</evidence>
<dbReference type="EMBL" id="AVBF01000020">
    <property type="protein sequence ID" value="KGP72972.1"/>
    <property type="molecule type" value="Genomic_DNA"/>
</dbReference>
<feature type="domain" description="PhoU" evidence="8">
    <location>
        <begin position="121"/>
        <end position="206"/>
    </location>
</feature>
<dbReference type="AlphaFoldDB" id="A0A0A2TAY2"/>
<feature type="domain" description="PhoU" evidence="8">
    <location>
        <begin position="19"/>
        <end position="105"/>
    </location>
</feature>
<proteinExistence type="inferred from homology"/>
<evidence type="ECO:0000256" key="4">
    <source>
        <dbReference type="ARBA" id="ARBA00022448"/>
    </source>
</evidence>
<comment type="subunit">
    <text evidence="3 7">Homodimer.</text>
</comment>
<comment type="function">
    <text evidence="7">Plays a role in the regulation of phosphate uptake.</text>
</comment>
<gene>
    <name evidence="9" type="ORF">N782_08695</name>
</gene>
<dbReference type="Proteomes" id="UP000030147">
    <property type="component" value="Unassembled WGS sequence"/>
</dbReference>
<dbReference type="GO" id="GO:0006817">
    <property type="term" value="P:phosphate ion transport"/>
    <property type="evidence" value="ECO:0007669"/>
    <property type="project" value="UniProtKB-KW"/>
</dbReference>
<comment type="subcellular location">
    <subcellularLocation>
        <location evidence="1 7">Cytoplasm</location>
    </subcellularLocation>
</comment>
<evidence type="ECO:0000313" key="10">
    <source>
        <dbReference type="Proteomes" id="UP000030147"/>
    </source>
</evidence>
<protein>
    <recommendedName>
        <fullName evidence="7">Phosphate-specific transport system accessory protein PhoU</fullName>
    </recommendedName>
</protein>
<dbReference type="PIRSF" id="PIRSF003107">
    <property type="entry name" value="PhoU"/>
    <property type="match status" value="1"/>
</dbReference>
<comment type="similarity">
    <text evidence="2 7">Belongs to the PhoU family.</text>
</comment>
<comment type="caution">
    <text evidence="9">The sequence shown here is derived from an EMBL/GenBank/DDBJ whole genome shotgun (WGS) entry which is preliminary data.</text>
</comment>
<dbReference type="InterPro" id="IPR026022">
    <property type="entry name" value="PhoU_dom"/>
</dbReference>
<dbReference type="Pfam" id="PF01895">
    <property type="entry name" value="PhoU"/>
    <property type="match status" value="2"/>
</dbReference>
<name>A0A0A2TAY2_9BACI</name>
<evidence type="ECO:0000256" key="1">
    <source>
        <dbReference type="ARBA" id="ARBA00004496"/>
    </source>
</evidence>
<dbReference type="RefSeq" id="WP_036818766.1">
    <property type="nucleotide sequence ID" value="NZ_AVBF01000020.1"/>
</dbReference>
<dbReference type="NCBIfam" id="TIGR02135">
    <property type="entry name" value="phoU_full"/>
    <property type="match status" value="1"/>
</dbReference>
<reference evidence="9 10" key="1">
    <citation type="journal article" date="2015" name="Stand. Genomic Sci.">
        <title>High quality draft genome sequence of the moderately halophilic bacterium Pontibacillus yanchengensis Y32(T) and comparison among Pontibacillus genomes.</title>
        <authorList>
            <person name="Huang J."/>
            <person name="Qiao Z.X."/>
            <person name="Tang J.W."/>
            <person name="Wang G."/>
        </authorList>
    </citation>
    <scope>NUCLEOTIDE SEQUENCE [LARGE SCALE GENOMIC DNA]</scope>
    <source>
        <strain evidence="9 10">Y32</strain>
    </source>
</reference>
<dbReference type="PANTHER" id="PTHR42930">
    <property type="entry name" value="PHOSPHATE-SPECIFIC TRANSPORT SYSTEM ACCESSORY PROTEIN PHOU"/>
    <property type="match status" value="1"/>
</dbReference>
<evidence type="ECO:0000313" key="9">
    <source>
        <dbReference type="EMBL" id="KGP72972.1"/>
    </source>
</evidence>
<dbReference type="Gene3D" id="1.20.58.220">
    <property type="entry name" value="Phosphate transport system protein phou homolog 2, domain 2"/>
    <property type="match status" value="1"/>
</dbReference>